<sequence>MNVVWSDVKSFIPFIRCMPEGAFTVDREPSESRYRLATGYTLSFSRELEPSDWILFCKHTHRVRQFTDTQFLGAAYYPTSDTLETMSRFICQYREENSAGCLFPRLETLIAHTVKAEYGVPCYLPYICGPSLRNLELDMDLLFTQKNLNVAIYTNWSDIVPIMRSSWPGLHSMTLTGGEPSPSPYLHFVAGDWVNNLPHLRTFKASLALHSSLVYALCELPLLHTLELEGESCLPPPIDLHQLPPSVFRSLRSLTLPWKANNSPIPLLRVFWDTRTLKKLSITVNCDSNTTRGLRTLFDAISKISSVVSLYVDILYSIGRAEYEGAVSGQLLTILFPLRHMLGFAMRGYMNNFSLEDQDLREIASAWPELRTFRIDACPNINGVPPATTLLGVQALYNECPYLQHVQIIVNDDLPTKVIDDSGTRRRELDLPPAGPREYWMEELKVDVIRLTRNNYGWESMTYLPMAVRLMFPDLIYCNMATPHPSQTLGYSRNEARKTWNEVQCMELSEVRERLSNHVRSRTWYW</sequence>
<name>A0ACB8U1D8_9APHY</name>
<accession>A0ACB8U1D8</accession>
<organism evidence="1 2">
    <name type="scientific">Irpex rosettiformis</name>
    <dbReference type="NCBI Taxonomy" id="378272"/>
    <lineage>
        <taxon>Eukaryota</taxon>
        <taxon>Fungi</taxon>
        <taxon>Dikarya</taxon>
        <taxon>Basidiomycota</taxon>
        <taxon>Agaricomycotina</taxon>
        <taxon>Agaricomycetes</taxon>
        <taxon>Polyporales</taxon>
        <taxon>Irpicaceae</taxon>
        <taxon>Irpex</taxon>
    </lineage>
</organism>
<gene>
    <name evidence="1" type="ORF">BDY19DRAFT_951532</name>
</gene>
<keyword evidence="2" id="KW-1185">Reference proteome</keyword>
<evidence type="ECO:0000313" key="1">
    <source>
        <dbReference type="EMBL" id="KAI0088016.1"/>
    </source>
</evidence>
<protein>
    <submittedName>
        <fullName evidence="1">Uncharacterized protein</fullName>
    </submittedName>
</protein>
<dbReference type="EMBL" id="MU274915">
    <property type="protein sequence ID" value="KAI0088016.1"/>
    <property type="molecule type" value="Genomic_DNA"/>
</dbReference>
<proteinExistence type="predicted"/>
<comment type="caution">
    <text evidence="1">The sequence shown here is derived from an EMBL/GenBank/DDBJ whole genome shotgun (WGS) entry which is preliminary data.</text>
</comment>
<evidence type="ECO:0000313" key="2">
    <source>
        <dbReference type="Proteomes" id="UP001055072"/>
    </source>
</evidence>
<dbReference type="Proteomes" id="UP001055072">
    <property type="component" value="Unassembled WGS sequence"/>
</dbReference>
<reference evidence="1" key="1">
    <citation type="journal article" date="2021" name="Environ. Microbiol.">
        <title>Gene family expansions and transcriptome signatures uncover fungal adaptations to wood decay.</title>
        <authorList>
            <person name="Hage H."/>
            <person name="Miyauchi S."/>
            <person name="Viragh M."/>
            <person name="Drula E."/>
            <person name="Min B."/>
            <person name="Chaduli D."/>
            <person name="Navarro D."/>
            <person name="Favel A."/>
            <person name="Norest M."/>
            <person name="Lesage-Meessen L."/>
            <person name="Balint B."/>
            <person name="Merenyi Z."/>
            <person name="de Eugenio L."/>
            <person name="Morin E."/>
            <person name="Martinez A.T."/>
            <person name="Baldrian P."/>
            <person name="Stursova M."/>
            <person name="Martinez M.J."/>
            <person name="Novotny C."/>
            <person name="Magnuson J.K."/>
            <person name="Spatafora J.W."/>
            <person name="Maurice S."/>
            <person name="Pangilinan J."/>
            <person name="Andreopoulos W."/>
            <person name="LaButti K."/>
            <person name="Hundley H."/>
            <person name="Na H."/>
            <person name="Kuo A."/>
            <person name="Barry K."/>
            <person name="Lipzen A."/>
            <person name="Henrissat B."/>
            <person name="Riley R."/>
            <person name="Ahrendt S."/>
            <person name="Nagy L.G."/>
            <person name="Grigoriev I.V."/>
            <person name="Martin F."/>
            <person name="Rosso M.N."/>
        </authorList>
    </citation>
    <scope>NUCLEOTIDE SEQUENCE</scope>
    <source>
        <strain evidence="1">CBS 384.51</strain>
    </source>
</reference>